<dbReference type="InterPro" id="IPR042303">
    <property type="entry name" value="Malonyl_CoA_deC_C_sf"/>
</dbReference>
<reference evidence="3 4" key="1">
    <citation type="journal article" date="2017" name="Mycologia">
        <title>Bifiguratus adelaidae, gen. et sp. nov., a new member of Mucoromycotina in endophytic and soil-dwelling habitats.</title>
        <authorList>
            <person name="Torres-Cruz T.J."/>
            <person name="Billingsley Tobias T.L."/>
            <person name="Almatruk M."/>
            <person name="Hesse C."/>
            <person name="Kuske C.R."/>
            <person name="Desiro A."/>
            <person name="Benucci G.M."/>
            <person name="Bonito G."/>
            <person name="Stajich J.E."/>
            <person name="Dunlap C."/>
            <person name="Arnold A.E."/>
            <person name="Porras-Alfaro A."/>
        </authorList>
    </citation>
    <scope>NUCLEOTIDE SEQUENCE [LARGE SCALE GENOMIC DNA]</scope>
    <source>
        <strain evidence="3 4">AZ0501</strain>
    </source>
</reference>
<sequence length="545" mass="61824">MLRGWRLVWRQLTPALHRHISTCSLALHDKPHRHLDLARITADRKALDLLVHEYWENLAHYVSEPGFPPLSMRSVMKSPTPAKLREILETVVSTRPAGPMQGDLLPTLYVQQCCQMYKSLDEQHGKQEFFEVLASDFGVPSDESQSSAKAVLDAHASGSRKALLRAQQLLRHTMEPRHNIFFDLVNQLPGGTKFLIDLRADLLQIIAKTKSTPNDELLALNDNFKEKLQHLLFGFLTLERITWTSPAALLEKMSQNEAVHAVADWKDMKRRVGPGRRVYGFFFRNVPVEPLVFVHVALTDHIEGNVQNILKGLTKTPEHRNDITTAIFYSISSQRGLAGIELGTFLIKRVVRTLQNEFPHIHTYTTLSPIPMFRSWLLGEQNGGGGYIDREQDFLTEDEAKRFSQAFGKPATRDYFKACVTDPSWTRNEQQSAALKPILLRLCAQYILLEKRGKLALDPVANFHLRNGACAQRLNWRGDVSNNGFQTSFGIMINYNYIVDFIESNNQQYLERGTISVSEVDNGYLTKCTEAASNLNKISGSRKSV</sequence>
<dbReference type="InterPro" id="IPR038917">
    <property type="entry name" value="Malonyl_CoA_deC"/>
</dbReference>
<dbReference type="PANTHER" id="PTHR28641">
    <property type="match status" value="1"/>
</dbReference>
<dbReference type="PANTHER" id="PTHR28641:SF1">
    <property type="entry name" value="MALONYL-COA DECARBOXYLASE, MITOCHONDRIAL"/>
    <property type="match status" value="1"/>
</dbReference>
<dbReference type="GO" id="GO:0050080">
    <property type="term" value="F:malonyl-CoA decarboxylase activity"/>
    <property type="evidence" value="ECO:0007669"/>
    <property type="project" value="InterPro"/>
</dbReference>
<dbReference type="EMBL" id="MVBO01000078">
    <property type="protein sequence ID" value="OZJ03573.1"/>
    <property type="molecule type" value="Genomic_DNA"/>
</dbReference>
<dbReference type="Pfam" id="PF05292">
    <property type="entry name" value="MCD"/>
    <property type="match status" value="1"/>
</dbReference>
<dbReference type="OrthoDB" id="426718at2759"/>
<evidence type="ECO:0000313" key="3">
    <source>
        <dbReference type="EMBL" id="OZJ03573.1"/>
    </source>
</evidence>
<dbReference type="GO" id="GO:2001294">
    <property type="term" value="P:malonyl-CoA catabolic process"/>
    <property type="evidence" value="ECO:0007669"/>
    <property type="project" value="TreeGrafter"/>
</dbReference>
<proteinExistence type="predicted"/>
<gene>
    <name evidence="3" type="ORF">BZG36_03043</name>
</gene>
<dbReference type="GO" id="GO:0005782">
    <property type="term" value="C:peroxisomal matrix"/>
    <property type="evidence" value="ECO:0007669"/>
    <property type="project" value="TreeGrafter"/>
</dbReference>
<dbReference type="Gene3D" id="1.20.140.90">
    <property type="entry name" value="Malonyl-CoA decarboxylase, oligemerization domain"/>
    <property type="match status" value="1"/>
</dbReference>
<dbReference type="GO" id="GO:0006085">
    <property type="term" value="P:acetyl-CoA biosynthetic process"/>
    <property type="evidence" value="ECO:0007669"/>
    <property type="project" value="TreeGrafter"/>
</dbReference>
<evidence type="ECO:0000313" key="4">
    <source>
        <dbReference type="Proteomes" id="UP000242875"/>
    </source>
</evidence>
<evidence type="ECO:0000259" key="1">
    <source>
        <dbReference type="Pfam" id="PF05292"/>
    </source>
</evidence>
<dbReference type="InterPro" id="IPR038351">
    <property type="entry name" value="MCD_N_sf"/>
</dbReference>
<keyword evidence="4" id="KW-1185">Reference proteome</keyword>
<feature type="domain" description="Malonyl-CoA decarboxylase N-terminal" evidence="2">
    <location>
        <begin position="160"/>
        <end position="229"/>
    </location>
</feature>
<organism evidence="3 4">
    <name type="scientific">Bifiguratus adelaidae</name>
    <dbReference type="NCBI Taxonomy" id="1938954"/>
    <lineage>
        <taxon>Eukaryota</taxon>
        <taxon>Fungi</taxon>
        <taxon>Fungi incertae sedis</taxon>
        <taxon>Mucoromycota</taxon>
        <taxon>Mucoromycotina</taxon>
        <taxon>Endogonomycetes</taxon>
        <taxon>Endogonales</taxon>
        <taxon>Endogonales incertae sedis</taxon>
        <taxon>Bifiguratus</taxon>
    </lineage>
</organism>
<dbReference type="Proteomes" id="UP000242875">
    <property type="component" value="Unassembled WGS sequence"/>
</dbReference>
<evidence type="ECO:0000259" key="2">
    <source>
        <dbReference type="Pfam" id="PF17408"/>
    </source>
</evidence>
<accession>A0A261XYX9</accession>
<dbReference type="Gene3D" id="3.40.630.150">
    <property type="entry name" value="Malonyl-CoA decarboxylase, catalytic domain"/>
    <property type="match status" value="1"/>
</dbReference>
<dbReference type="GO" id="GO:0005759">
    <property type="term" value="C:mitochondrial matrix"/>
    <property type="evidence" value="ECO:0007669"/>
    <property type="project" value="TreeGrafter"/>
</dbReference>
<feature type="domain" description="Malonyl-CoA decarboxylase C-terminal" evidence="1">
    <location>
        <begin position="234"/>
        <end position="497"/>
    </location>
</feature>
<protein>
    <recommendedName>
        <fullName evidence="5">Malonyl-CoA decarboxylase C-terminal domain-containing protein</fullName>
    </recommendedName>
</protein>
<dbReference type="InterPro" id="IPR007956">
    <property type="entry name" value="Malonyl_CoA_deC_C"/>
</dbReference>
<comment type="caution">
    <text evidence="3">The sequence shown here is derived from an EMBL/GenBank/DDBJ whole genome shotgun (WGS) entry which is preliminary data.</text>
</comment>
<dbReference type="InterPro" id="IPR035372">
    <property type="entry name" value="MCD_N"/>
</dbReference>
<dbReference type="FunFam" id="3.40.630.150:FF:000001">
    <property type="entry name" value="Malonyl-CoA decarboxylase, mitochondrial"/>
    <property type="match status" value="1"/>
</dbReference>
<dbReference type="Pfam" id="PF17408">
    <property type="entry name" value="MCD_N"/>
    <property type="match status" value="1"/>
</dbReference>
<dbReference type="AlphaFoldDB" id="A0A261XYX9"/>
<name>A0A261XYX9_9FUNG</name>
<evidence type="ECO:0008006" key="5">
    <source>
        <dbReference type="Google" id="ProtNLM"/>
    </source>
</evidence>
<dbReference type="GO" id="GO:0006633">
    <property type="term" value="P:fatty acid biosynthetic process"/>
    <property type="evidence" value="ECO:0007669"/>
    <property type="project" value="InterPro"/>
</dbReference>